<sequence length="324" mass="37746">MASMMRHFIKKKKWFTLQEINRRIDTLRCRGNDVGNKPANVHQKFKKLGGHAVQNWCLLRLLPFIVGDLVVDTSDPVWQLYLLLKRACELICAPGLSRTQIDQLRLLLDEYMQKRKCLRNGYKPKHHFFHHLADHYEMFGPPIFLWTLGFEQYHQIFKRVGRKCNNYINLIYSFMRAHQLMQAYQSTGILFPQDAMYKAAFPLVPESLPDVVQTFGNSCSFSPDAVVVQGSLTTNDIKYREGDHLLLGPEGTGNIFVGKIKMIIRDSGVYHLVVFKSKAKLRSEYALSLPETRIYRSLICNLWSRRKRRRGGNKECNRALNFNF</sequence>
<dbReference type="EMBL" id="JAPTSV010000001">
    <property type="protein sequence ID" value="KAJ1531417.1"/>
    <property type="molecule type" value="Genomic_DNA"/>
</dbReference>
<gene>
    <name evidence="1" type="ORF">ONE63_000098</name>
</gene>
<accession>A0AAV7XYG1</accession>
<comment type="caution">
    <text evidence="1">The sequence shown here is derived from an EMBL/GenBank/DDBJ whole genome shotgun (WGS) entry which is preliminary data.</text>
</comment>
<reference evidence="1" key="1">
    <citation type="submission" date="2022-12" db="EMBL/GenBank/DDBJ databases">
        <title>Chromosome-level genome assembly of the bean flower thrips Megalurothrips usitatus.</title>
        <authorList>
            <person name="Ma L."/>
            <person name="Liu Q."/>
            <person name="Li H."/>
            <person name="Cai W."/>
        </authorList>
    </citation>
    <scope>NUCLEOTIDE SEQUENCE</scope>
    <source>
        <strain evidence="1">Cailab_2022a</strain>
    </source>
</reference>
<evidence type="ECO:0000313" key="2">
    <source>
        <dbReference type="Proteomes" id="UP001075354"/>
    </source>
</evidence>
<evidence type="ECO:0000313" key="1">
    <source>
        <dbReference type="EMBL" id="KAJ1531417.1"/>
    </source>
</evidence>
<dbReference type="AlphaFoldDB" id="A0AAV7XYG1"/>
<keyword evidence="2" id="KW-1185">Reference proteome</keyword>
<organism evidence="1 2">
    <name type="scientific">Megalurothrips usitatus</name>
    <name type="common">bean blossom thrips</name>
    <dbReference type="NCBI Taxonomy" id="439358"/>
    <lineage>
        <taxon>Eukaryota</taxon>
        <taxon>Metazoa</taxon>
        <taxon>Ecdysozoa</taxon>
        <taxon>Arthropoda</taxon>
        <taxon>Hexapoda</taxon>
        <taxon>Insecta</taxon>
        <taxon>Pterygota</taxon>
        <taxon>Neoptera</taxon>
        <taxon>Paraneoptera</taxon>
        <taxon>Thysanoptera</taxon>
        <taxon>Terebrantia</taxon>
        <taxon>Thripoidea</taxon>
        <taxon>Thripidae</taxon>
        <taxon>Megalurothrips</taxon>
    </lineage>
</organism>
<protein>
    <submittedName>
        <fullName evidence="1">Uncharacterized protein</fullName>
    </submittedName>
</protein>
<proteinExistence type="predicted"/>
<dbReference type="Proteomes" id="UP001075354">
    <property type="component" value="Chromosome 1"/>
</dbReference>
<name>A0AAV7XYG1_9NEOP</name>